<evidence type="ECO:0000313" key="4">
    <source>
        <dbReference type="EMBL" id="STX32496.1"/>
    </source>
</evidence>
<feature type="transmembrane region" description="Helical" evidence="2">
    <location>
        <begin position="165"/>
        <end position="190"/>
    </location>
</feature>
<accession>A0A378IC52</accession>
<feature type="region of interest" description="Disordered" evidence="1">
    <location>
        <begin position="528"/>
        <end position="564"/>
    </location>
</feature>
<dbReference type="AlphaFoldDB" id="A0A378IC52"/>
<proteinExistence type="predicted"/>
<keyword evidence="2" id="KW-0472">Membrane</keyword>
<organism evidence="4 6">
    <name type="scientific">Legionella birminghamensis</name>
    <dbReference type="NCBI Taxonomy" id="28083"/>
    <lineage>
        <taxon>Bacteria</taxon>
        <taxon>Pseudomonadati</taxon>
        <taxon>Pseudomonadota</taxon>
        <taxon>Gammaproteobacteria</taxon>
        <taxon>Legionellales</taxon>
        <taxon>Legionellaceae</taxon>
        <taxon>Legionella</taxon>
    </lineage>
</organism>
<gene>
    <name evidence="3" type="ORF">Lbir_1520</name>
    <name evidence="4" type="ORF">NCTC12437_02281</name>
</gene>
<evidence type="ECO:0000313" key="6">
    <source>
        <dbReference type="Proteomes" id="UP000255066"/>
    </source>
</evidence>
<keyword evidence="2" id="KW-1133">Transmembrane helix</keyword>
<sequence>MAVFTENDMAKLFLNLSGDYEHLKEHGRNPTTYQRLTQEEIFQELARRVYHALNAPLSPWKQLSSDDQNKVLRVLYSFCNSVPEFVRLPASFRNSYYNYSGYPLFLNIDIHYHPYRDYDCYYANHSDFLFTWLMWDMMLHSHGHHAHYDGCCGHHDHDGENNGEALAMLLLILLAAVAAVLTFIALYYILQKICSNLERMYFNEGWLQAAVSLASMIAGAAAGALVGTFLLSTPLMWLAFSAGISNPIGIAITGIVVMTILGAAGVAFITNAVQDYCIKKNHPNAIDPNDAYRFRLTPEESQNLEAKGVDPFQAVMAIIALRLEMAKLDKKNSGSNHKKIPSVWARWFTKSGQEIQEHLNTIRDIRAGNLIVAKAGDKHFSLMHLYQLSESEVWNLQAKGLDPIAVTNALNHVYAQLQRDIAAQRVEKDKHYAEPTAQNRYVSHDYYFEQISRLRNGEATQFELNGVLYSLRAQPQQHYSGPYNGYSQPYGQAPTHHHHHPSTGGGQTHFFSAQPQPYTATGEVRDDQHILGGSSEPTPYSLYPNLYTGPTPSAPPANYGMGSK</sequence>
<dbReference type="STRING" id="28083.Lbir_1520"/>
<evidence type="ECO:0000313" key="3">
    <source>
        <dbReference type="EMBL" id="KTC71665.1"/>
    </source>
</evidence>
<keyword evidence="5" id="KW-1185">Reference proteome</keyword>
<feature type="transmembrane region" description="Helical" evidence="2">
    <location>
        <begin position="248"/>
        <end position="270"/>
    </location>
</feature>
<dbReference type="RefSeq" id="WP_058523582.1">
    <property type="nucleotide sequence ID" value="NZ_CAAAHV010000001.1"/>
</dbReference>
<evidence type="ECO:0000313" key="5">
    <source>
        <dbReference type="Proteomes" id="UP000054735"/>
    </source>
</evidence>
<dbReference type="Proteomes" id="UP000255066">
    <property type="component" value="Unassembled WGS sequence"/>
</dbReference>
<name>A0A378IC52_9GAMM</name>
<feature type="transmembrane region" description="Helical" evidence="2">
    <location>
        <begin position="211"/>
        <end position="236"/>
    </location>
</feature>
<keyword evidence="2" id="KW-0812">Transmembrane</keyword>
<evidence type="ECO:0000256" key="2">
    <source>
        <dbReference type="SAM" id="Phobius"/>
    </source>
</evidence>
<dbReference type="Proteomes" id="UP000054735">
    <property type="component" value="Unassembled WGS sequence"/>
</dbReference>
<feature type="region of interest" description="Disordered" evidence="1">
    <location>
        <begin position="484"/>
        <end position="514"/>
    </location>
</feature>
<dbReference type="EMBL" id="LNXT01000019">
    <property type="protein sequence ID" value="KTC71665.1"/>
    <property type="molecule type" value="Genomic_DNA"/>
</dbReference>
<reference evidence="4 6" key="2">
    <citation type="submission" date="2018-06" db="EMBL/GenBank/DDBJ databases">
        <authorList>
            <consortium name="Pathogen Informatics"/>
            <person name="Doyle S."/>
        </authorList>
    </citation>
    <scope>NUCLEOTIDE SEQUENCE [LARGE SCALE GENOMIC DNA]</scope>
    <source>
        <strain evidence="4 6">NCTC12437</strain>
    </source>
</reference>
<dbReference type="OrthoDB" id="5654191at2"/>
<reference evidence="3 5" key="1">
    <citation type="submission" date="2015-11" db="EMBL/GenBank/DDBJ databases">
        <title>Genomic analysis of 38 Legionella species identifies large and diverse effector repertoires.</title>
        <authorList>
            <person name="Burstein D."/>
            <person name="Amaro F."/>
            <person name="Zusman T."/>
            <person name="Lifshitz Z."/>
            <person name="Cohen O."/>
            <person name="Gilbert J.A."/>
            <person name="Pupko T."/>
            <person name="Shuman H.A."/>
            <person name="Segal G."/>
        </authorList>
    </citation>
    <scope>NUCLEOTIDE SEQUENCE [LARGE SCALE GENOMIC DNA]</scope>
    <source>
        <strain evidence="3 5">CDC#1407-AL-14</strain>
    </source>
</reference>
<evidence type="ECO:0000256" key="1">
    <source>
        <dbReference type="SAM" id="MobiDB-lite"/>
    </source>
</evidence>
<protein>
    <submittedName>
        <fullName evidence="4">Uncharacterized protein</fullName>
    </submittedName>
</protein>
<dbReference type="EMBL" id="UGNW01000001">
    <property type="protein sequence ID" value="STX32496.1"/>
    <property type="molecule type" value="Genomic_DNA"/>
</dbReference>